<organism evidence="3 4">
    <name type="scientific">Bacteroides ovatus</name>
    <dbReference type="NCBI Taxonomy" id="28116"/>
    <lineage>
        <taxon>Bacteria</taxon>
        <taxon>Pseudomonadati</taxon>
        <taxon>Bacteroidota</taxon>
        <taxon>Bacteroidia</taxon>
        <taxon>Bacteroidales</taxon>
        <taxon>Bacteroidaceae</taxon>
        <taxon>Bacteroides</taxon>
    </lineage>
</organism>
<feature type="domain" description="YdbS-like PH" evidence="2">
    <location>
        <begin position="69"/>
        <end position="137"/>
    </location>
</feature>
<dbReference type="AlphaFoldDB" id="A0A1G8EPF6"/>
<feature type="transmembrane region" description="Helical" evidence="1">
    <location>
        <begin position="46"/>
        <end position="68"/>
    </location>
</feature>
<dbReference type="Proteomes" id="UP000181870">
    <property type="component" value="Unassembled WGS sequence"/>
</dbReference>
<dbReference type="EMBL" id="FNDO01000011">
    <property type="protein sequence ID" value="SDH71793.1"/>
    <property type="molecule type" value="Genomic_DNA"/>
</dbReference>
<dbReference type="InterPro" id="IPR005182">
    <property type="entry name" value="YdbS-like_PH"/>
</dbReference>
<evidence type="ECO:0000313" key="4">
    <source>
        <dbReference type="Proteomes" id="UP000181870"/>
    </source>
</evidence>
<keyword evidence="1" id="KW-1133">Transmembrane helix</keyword>
<gene>
    <name evidence="3" type="ORF">SAMN05192582_101133</name>
</gene>
<protein>
    <submittedName>
        <fullName evidence="3">PH domain-containing protein</fullName>
    </submittedName>
</protein>
<accession>A0A1G8EPF6</accession>
<name>A0A1G8EPF6_BACOV</name>
<reference evidence="3 4" key="1">
    <citation type="submission" date="2016-10" db="EMBL/GenBank/DDBJ databases">
        <authorList>
            <person name="de Groot N.N."/>
        </authorList>
    </citation>
    <scope>NUCLEOTIDE SEQUENCE [LARGE SCALE GENOMIC DNA]</scope>
    <source>
        <strain evidence="3 4">NLAE-zl-C57</strain>
    </source>
</reference>
<evidence type="ECO:0000313" key="3">
    <source>
        <dbReference type="EMBL" id="SDH71793.1"/>
    </source>
</evidence>
<proteinExistence type="predicted"/>
<dbReference type="RefSeq" id="WP_074636790.1">
    <property type="nucleotide sequence ID" value="NZ_FNDO01000011.1"/>
</dbReference>
<feature type="transmembrane region" description="Helical" evidence="1">
    <location>
        <begin position="21"/>
        <end position="40"/>
    </location>
</feature>
<evidence type="ECO:0000256" key="1">
    <source>
        <dbReference type="SAM" id="Phobius"/>
    </source>
</evidence>
<evidence type="ECO:0000259" key="2">
    <source>
        <dbReference type="Pfam" id="PF03703"/>
    </source>
</evidence>
<keyword evidence="1" id="KW-0812">Transmembrane</keyword>
<keyword evidence="1" id="KW-0472">Membrane</keyword>
<sequence>MTQPPIQRYRTIILQPHWMQFVINELPVLIVTSATFIAGGMDDMPFANLCLILAGLFAIRLFYTFIYLRRIECRINEEQLIMNHGVFTRKSDYLELYRIVDFNEHRTLMQQICGLKTVTIYSGDRSTPKLDIIGVKNDLDLVSLVRERVELSRRRKGIYEIANR</sequence>
<dbReference type="Pfam" id="PF03703">
    <property type="entry name" value="bPH_2"/>
    <property type="match status" value="1"/>
</dbReference>